<evidence type="ECO:0000256" key="2">
    <source>
        <dbReference type="ARBA" id="ARBA00005466"/>
    </source>
</evidence>
<proteinExistence type="inferred from homology"/>
<dbReference type="AlphaFoldDB" id="A0A9P6J8T3"/>
<comment type="similarity">
    <text evidence="2">Belongs to the oxygen-dependent FAD-linked oxidoreductase family.</text>
</comment>
<dbReference type="InterPro" id="IPR036318">
    <property type="entry name" value="FAD-bd_PCMH-like_sf"/>
</dbReference>
<dbReference type="PANTHER" id="PTHR42973:SF39">
    <property type="entry name" value="FAD-BINDING PCMH-TYPE DOMAIN-CONTAINING PROTEIN"/>
    <property type="match status" value="1"/>
</dbReference>
<evidence type="ECO:0000256" key="4">
    <source>
        <dbReference type="ARBA" id="ARBA00022827"/>
    </source>
</evidence>
<keyword evidence="5" id="KW-0560">Oxidoreductase</keyword>
<organism evidence="7 8">
    <name type="scientific">Mortierella alpina</name>
    <name type="common">Oleaginous fungus</name>
    <name type="synonym">Mortierella renispora</name>
    <dbReference type="NCBI Taxonomy" id="64518"/>
    <lineage>
        <taxon>Eukaryota</taxon>
        <taxon>Fungi</taxon>
        <taxon>Fungi incertae sedis</taxon>
        <taxon>Mucoromycota</taxon>
        <taxon>Mortierellomycotina</taxon>
        <taxon>Mortierellomycetes</taxon>
        <taxon>Mortierellales</taxon>
        <taxon>Mortierellaceae</taxon>
        <taxon>Mortierella</taxon>
    </lineage>
</organism>
<evidence type="ECO:0000259" key="6">
    <source>
        <dbReference type="PROSITE" id="PS51387"/>
    </source>
</evidence>
<comment type="caution">
    <text evidence="7">The sequence shown here is derived from an EMBL/GenBank/DDBJ whole genome shotgun (WGS) entry which is preliminary data.</text>
</comment>
<protein>
    <recommendedName>
        <fullName evidence="6">FAD-binding PCMH-type domain-containing protein</fullName>
    </recommendedName>
</protein>
<keyword evidence="8" id="KW-1185">Reference proteome</keyword>
<comment type="cofactor">
    <cofactor evidence="1">
        <name>FAD</name>
        <dbReference type="ChEBI" id="CHEBI:57692"/>
    </cofactor>
</comment>
<reference evidence="7" key="1">
    <citation type="journal article" date="2020" name="Fungal Divers.">
        <title>Resolving the Mortierellaceae phylogeny through synthesis of multi-gene phylogenetics and phylogenomics.</title>
        <authorList>
            <person name="Vandepol N."/>
            <person name="Liber J."/>
            <person name="Desiro A."/>
            <person name="Na H."/>
            <person name="Kennedy M."/>
            <person name="Barry K."/>
            <person name="Grigoriev I.V."/>
            <person name="Miller A.N."/>
            <person name="O'Donnell K."/>
            <person name="Stajich J.E."/>
            <person name="Bonito G."/>
        </authorList>
    </citation>
    <scope>NUCLEOTIDE SEQUENCE</scope>
    <source>
        <strain evidence="7">CK1249</strain>
    </source>
</reference>
<dbReference type="EMBL" id="JAAAHY010000290">
    <property type="protein sequence ID" value="KAF9965076.1"/>
    <property type="molecule type" value="Genomic_DNA"/>
</dbReference>
<evidence type="ECO:0000256" key="5">
    <source>
        <dbReference type="ARBA" id="ARBA00023002"/>
    </source>
</evidence>
<gene>
    <name evidence="7" type="ORF">BGZ70_005456</name>
</gene>
<dbReference type="Proteomes" id="UP000738359">
    <property type="component" value="Unassembled WGS sequence"/>
</dbReference>
<keyword evidence="4" id="KW-0274">FAD</keyword>
<evidence type="ECO:0000313" key="8">
    <source>
        <dbReference type="Proteomes" id="UP000738359"/>
    </source>
</evidence>
<evidence type="ECO:0000256" key="3">
    <source>
        <dbReference type="ARBA" id="ARBA00022630"/>
    </source>
</evidence>
<feature type="domain" description="FAD-binding PCMH-type" evidence="6">
    <location>
        <begin position="41"/>
        <end position="225"/>
    </location>
</feature>
<name>A0A9P6J8T3_MORAP</name>
<dbReference type="GO" id="GO:0016491">
    <property type="term" value="F:oxidoreductase activity"/>
    <property type="evidence" value="ECO:0007669"/>
    <property type="project" value="UniProtKB-KW"/>
</dbReference>
<dbReference type="Pfam" id="PF01565">
    <property type="entry name" value="FAD_binding_4"/>
    <property type="match status" value="1"/>
</dbReference>
<evidence type="ECO:0000313" key="7">
    <source>
        <dbReference type="EMBL" id="KAF9965076.1"/>
    </source>
</evidence>
<dbReference type="Gene3D" id="3.30.465.10">
    <property type="match status" value="1"/>
</dbReference>
<dbReference type="PANTHER" id="PTHR42973">
    <property type="entry name" value="BINDING OXIDOREDUCTASE, PUTATIVE (AFU_ORTHOLOGUE AFUA_1G17690)-RELATED"/>
    <property type="match status" value="1"/>
</dbReference>
<dbReference type="GO" id="GO:0071949">
    <property type="term" value="F:FAD binding"/>
    <property type="evidence" value="ECO:0007669"/>
    <property type="project" value="InterPro"/>
</dbReference>
<dbReference type="InterPro" id="IPR006094">
    <property type="entry name" value="Oxid_FAD_bind_N"/>
</dbReference>
<dbReference type="InterPro" id="IPR016166">
    <property type="entry name" value="FAD-bd_PCMH"/>
</dbReference>
<evidence type="ECO:0000256" key="1">
    <source>
        <dbReference type="ARBA" id="ARBA00001974"/>
    </source>
</evidence>
<keyword evidence="3" id="KW-0285">Flavoprotein</keyword>
<sequence>MFKSIPTALLKARFKGAIYERGDEGFDSRAYQYATTSYNGAGMNPAFIVYAQNDADVINAIQLAQKYKLAIAVRTGGHQYCGASSTSGKNIQLDLSKTYTTVEWEEPEANDHTVVTFGVGTSLGSLNSTLKDHRRFVPTGQCSYVNVGGHAQTGGYGTSARGFGLFADHIQKFRIITADKEQPEFRWIHRHSESEEEKELFYSVLGGSPGNFGVISHVTLKVHRDEDHPLSRGFRGQVPYKREMLKQLLDLVVEMGDDEDFPADYDVCITMLSERPAQYADTPEEAKIIIFAQWANLEGAGQVYDPTFFNKLMTILGGPGSMNPHGRALLEDEEMPMSTLCNQWVFPIVREFQLPYIKNVKVSDLPSSELRARKFTEWATERIDRIEANTEATECYLAFQFEYFGGRHSRMAHNGDDGLTSFNWRDSSFLLVLDVFYNGKKPKVRAFAEQYQKETELEALGERGKFSKQDRRLLWGSHDRNLHAARMYYYDQAPAKYDRLGANKARFDPMGVFTANKFSVRGKVPGKEGDKAAGFTKAAARLWQTITSSPRKTSGEGGEDLTVV</sequence>
<dbReference type="InterPro" id="IPR050416">
    <property type="entry name" value="FAD-linked_Oxidoreductase"/>
</dbReference>
<accession>A0A9P6J8T3</accession>
<dbReference type="PROSITE" id="PS51387">
    <property type="entry name" value="FAD_PCMH"/>
    <property type="match status" value="1"/>
</dbReference>
<dbReference type="OrthoDB" id="415825at2759"/>
<dbReference type="SUPFAM" id="SSF56176">
    <property type="entry name" value="FAD-binding/transporter-associated domain-like"/>
    <property type="match status" value="1"/>
</dbReference>
<dbReference type="InterPro" id="IPR016169">
    <property type="entry name" value="FAD-bd_PCMH_sub2"/>
</dbReference>